<evidence type="ECO:0000313" key="1">
    <source>
        <dbReference type="EMBL" id="GCB74799.1"/>
    </source>
</evidence>
<comment type="caution">
    <text evidence="1">The sequence shown here is derived from an EMBL/GenBank/DDBJ whole genome shotgun (WGS) entry which is preliminary data.</text>
</comment>
<name>A0A401PNW2_SCYTO</name>
<dbReference type="Proteomes" id="UP000288216">
    <property type="component" value="Unassembled WGS sequence"/>
</dbReference>
<dbReference type="EMBL" id="BFAA01001100">
    <property type="protein sequence ID" value="GCB74799.1"/>
    <property type="molecule type" value="Genomic_DNA"/>
</dbReference>
<dbReference type="AlphaFoldDB" id="A0A401PNW2"/>
<protein>
    <submittedName>
        <fullName evidence="1">Uncharacterized protein</fullName>
    </submittedName>
</protein>
<reference evidence="1 2" key="1">
    <citation type="journal article" date="2018" name="Nat. Ecol. Evol.">
        <title>Shark genomes provide insights into elasmobranch evolution and the origin of vertebrates.</title>
        <authorList>
            <person name="Hara Y"/>
            <person name="Yamaguchi K"/>
            <person name="Onimaru K"/>
            <person name="Kadota M"/>
            <person name="Koyanagi M"/>
            <person name="Keeley SD"/>
            <person name="Tatsumi K"/>
            <person name="Tanaka K"/>
            <person name="Motone F"/>
            <person name="Kageyama Y"/>
            <person name="Nozu R"/>
            <person name="Adachi N"/>
            <person name="Nishimura O"/>
            <person name="Nakagawa R"/>
            <person name="Tanegashima C"/>
            <person name="Kiyatake I"/>
            <person name="Matsumoto R"/>
            <person name="Murakumo K"/>
            <person name="Nishida K"/>
            <person name="Terakita A"/>
            <person name="Kuratani S"/>
            <person name="Sato K"/>
            <person name="Hyodo S Kuraku.S."/>
        </authorList>
    </citation>
    <scope>NUCLEOTIDE SEQUENCE [LARGE SCALE GENOMIC DNA]</scope>
</reference>
<keyword evidence="2" id="KW-1185">Reference proteome</keyword>
<sequence>MYEKVVFFLKAERAVHLALEEGLAVGGTNLAVDLCWFVLRPCCPPDHGWGFFSQELMTSSKMTSDC</sequence>
<proteinExistence type="predicted"/>
<gene>
    <name evidence="1" type="ORF">scyTo_0003891</name>
</gene>
<evidence type="ECO:0000313" key="2">
    <source>
        <dbReference type="Proteomes" id="UP000288216"/>
    </source>
</evidence>
<organism evidence="1 2">
    <name type="scientific">Scyliorhinus torazame</name>
    <name type="common">Cloudy catshark</name>
    <name type="synonym">Catulus torazame</name>
    <dbReference type="NCBI Taxonomy" id="75743"/>
    <lineage>
        <taxon>Eukaryota</taxon>
        <taxon>Metazoa</taxon>
        <taxon>Chordata</taxon>
        <taxon>Craniata</taxon>
        <taxon>Vertebrata</taxon>
        <taxon>Chondrichthyes</taxon>
        <taxon>Elasmobranchii</taxon>
        <taxon>Galeomorphii</taxon>
        <taxon>Galeoidea</taxon>
        <taxon>Carcharhiniformes</taxon>
        <taxon>Scyliorhinidae</taxon>
        <taxon>Scyliorhinus</taxon>
    </lineage>
</organism>
<accession>A0A401PNW2</accession>